<comment type="cofactor">
    <cofactor evidence="1">
        <name>Mg(2+)</name>
        <dbReference type="ChEBI" id="CHEBI:18420"/>
    </cofactor>
</comment>
<evidence type="ECO:0000259" key="9">
    <source>
        <dbReference type="Pfam" id="PF02879"/>
    </source>
</evidence>
<evidence type="ECO:0000256" key="2">
    <source>
        <dbReference type="ARBA" id="ARBA00010231"/>
    </source>
</evidence>
<dbReference type="Gene3D" id="3.30.310.50">
    <property type="entry name" value="Alpha-D-phosphohexomutase, C-terminal domain"/>
    <property type="match status" value="1"/>
</dbReference>
<reference evidence="11" key="2">
    <citation type="submission" date="2024-05" db="EMBL/GenBank/DDBJ databases">
        <title>Identification and characterization of horizontal gene transfer across gut microbiota members of farm animals based on homology search.</title>
        <authorList>
            <person name="Schwarzerova J."/>
            <person name="Nykrynova M."/>
            <person name="Jureckova K."/>
            <person name="Cejkova D."/>
            <person name="Rychlik I."/>
        </authorList>
    </citation>
    <scope>NUCLEOTIDE SEQUENCE</scope>
    <source>
        <strain evidence="11">176_SSukc20</strain>
    </source>
</reference>
<evidence type="ECO:0000259" key="8">
    <source>
        <dbReference type="Pfam" id="PF02878"/>
    </source>
</evidence>
<dbReference type="InterPro" id="IPR016055">
    <property type="entry name" value="A-D-PHexomutase_a/b/a-I/II/III"/>
</dbReference>
<dbReference type="Pfam" id="PF02880">
    <property type="entry name" value="PGM_PMM_III"/>
    <property type="match status" value="1"/>
</dbReference>
<proteinExistence type="inferred from homology"/>
<dbReference type="SUPFAM" id="SSF53738">
    <property type="entry name" value="Phosphoglucomutase, first 3 domains"/>
    <property type="match status" value="2"/>
</dbReference>
<keyword evidence="5" id="KW-0460">Magnesium</keyword>
<evidence type="ECO:0000256" key="6">
    <source>
        <dbReference type="ARBA" id="ARBA00023235"/>
    </source>
</evidence>
<dbReference type="InterPro" id="IPR036900">
    <property type="entry name" value="A-D-PHexomutase_C_sf"/>
</dbReference>
<dbReference type="PRINTS" id="PR00509">
    <property type="entry name" value="PGMPMM"/>
</dbReference>
<dbReference type="Pfam" id="PF00408">
    <property type="entry name" value="PGM_PMM_IV"/>
    <property type="match status" value="1"/>
</dbReference>
<dbReference type="PANTHER" id="PTHR45745:SF1">
    <property type="entry name" value="PHOSPHOGLUCOMUTASE 2B-RELATED"/>
    <property type="match status" value="1"/>
</dbReference>
<dbReference type="EMBL" id="JAUEIQ010000005">
    <property type="protein sequence ID" value="MDN0063971.1"/>
    <property type="molecule type" value="Genomic_DNA"/>
</dbReference>
<keyword evidence="3" id="KW-0597">Phosphoprotein</keyword>
<dbReference type="InterPro" id="IPR005846">
    <property type="entry name" value="A-D-PHexomutase_a/b/a-III"/>
</dbReference>
<evidence type="ECO:0000259" key="7">
    <source>
        <dbReference type="Pfam" id="PF00408"/>
    </source>
</evidence>
<evidence type="ECO:0000313" key="12">
    <source>
        <dbReference type="Proteomes" id="UP001168435"/>
    </source>
</evidence>
<evidence type="ECO:0000313" key="11">
    <source>
        <dbReference type="EMBL" id="MDN0063971.1"/>
    </source>
</evidence>
<dbReference type="RefSeq" id="WP_087202661.1">
    <property type="nucleotide sequence ID" value="NZ_JAUEIQ010000005.1"/>
</dbReference>
<feature type="domain" description="Alpha-D-phosphohexomutase alpha/beta/alpha" evidence="9">
    <location>
        <begin position="154"/>
        <end position="254"/>
    </location>
</feature>
<dbReference type="Gene3D" id="3.40.120.10">
    <property type="entry name" value="Alpha-D-Glucose-1,6-Bisphosphate, subunit A, domain 3"/>
    <property type="match status" value="3"/>
</dbReference>
<keyword evidence="6" id="KW-0413">Isomerase</keyword>
<evidence type="ECO:0000256" key="5">
    <source>
        <dbReference type="ARBA" id="ARBA00022842"/>
    </source>
</evidence>
<organism evidence="11 12">
    <name type="scientific">Collinsella ihumii</name>
    <dbReference type="NCBI Taxonomy" id="1720204"/>
    <lineage>
        <taxon>Bacteria</taxon>
        <taxon>Bacillati</taxon>
        <taxon>Actinomycetota</taxon>
        <taxon>Coriobacteriia</taxon>
        <taxon>Coriobacteriales</taxon>
        <taxon>Coriobacteriaceae</taxon>
        <taxon>Collinsella</taxon>
    </lineage>
</organism>
<dbReference type="Pfam" id="PF02879">
    <property type="entry name" value="PGM_PMM_II"/>
    <property type="match status" value="1"/>
</dbReference>
<dbReference type="InterPro" id="IPR005843">
    <property type="entry name" value="A-D-PHexomutase_C"/>
</dbReference>
<dbReference type="InterPro" id="IPR005841">
    <property type="entry name" value="Alpha-D-phosphohexomutase_SF"/>
</dbReference>
<evidence type="ECO:0000256" key="1">
    <source>
        <dbReference type="ARBA" id="ARBA00001946"/>
    </source>
</evidence>
<comment type="similarity">
    <text evidence="2">Belongs to the phosphohexose mutase family.</text>
</comment>
<feature type="domain" description="Alpha-D-phosphohexomutase C-terminal" evidence="7">
    <location>
        <begin position="404"/>
        <end position="447"/>
    </location>
</feature>
<dbReference type="Proteomes" id="UP001168435">
    <property type="component" value="Unassembled WGS sequence"/>
</dbReference>
<dbReference type="InterPro" id="IPR005844">
    <property type="entry name" value="A-D-PHexomutase_a/b/a-I"/>
</dbReference>
<keyword evidence="4" id="KW-0479">Metal-binding</keyword>
<keyword evidence="12" id="KW-1185">Reference proteome</keyword>
<gene>
    <name evidence="11" type="ORF">QVN30_06570</name>
</gene>
<dbReference type="PANTHER" id="PTHR45745">
    <property type="entry name" value="PHOSPHOMANNOMUTASE 45A"/>
    <property type="match status" value="1"/>
</dbReference>
<feature type="domain" description="Alpha-D-phosphohexomutase alpha/beta/alpha" evidence="10">
    <location>
        <begin position="260"/>
        <end position="366"/>
    </location>
</feature>
<dbReference type="Pfam" id="PF02878">
    <property type="entry name" value="PGM_PMM_I"/>
    <property type="match status" value="1"/>
</dbReference>
<dbReference type="InterPro" id="IPR005845">
    <property type="entry name" value="A-D-PHexomutase_a/b/a-II"/>
</dbReference>
<evidence type="ECO:0000256" key="4">
    <source>
        <dbReference type="ARBA" id="ARBA00022723"/>
    </source>
</evidence>
<evidence type="ECO:0000256" key="3">
    <source>
        <dbReference type="ARBA" id="ARBA00022553"/>
    </source>
</evidence>
<feature type="domain" description="Alpha-D-phosphohexomutase alpha/beta/alpha" evidence="8">
    <location>
        <begin position="6"/>
        <end position="135"/>
    </location>
</feature>
<reference evidence="11" key="1">
    <citation type="submission" date="2023-06" db="EMBL/GenBank/DDBJ databases">
        <authorList>
            <person name="Zeman M."/>
            <person name="Kubasova T."/>
            <person name="Jahodarova E."/>
            <person name="Nykrynova M."/>
            <person name="Rychlik I."/>
        </authorList>
    </citation>
    <scope>NUCLEOTIDE SEQUENCE</scope>
    <source>
        <strain evidence="11">176_SSukc20</strain>
    </source>
</reference>
<protein>
    <submittedName>
        <fullName evidence="11">Phosphoglucomutase/phosphomannomutase family protein</fullName>
    </submittedName>
</protein>
<dbReference type="SUPFAM" id="SSF55957">
    <property type="entry name" value="Phosphoglucomutase, C-terminal domain"/>
    <property type="match status" value="1"/>
</dbReference>
<name>A0ABT7XEY2_9ACTN</name>
<comment type="caution">
    <text evidence="11">The sequence shown here is derived from an EMBL/GenBank/DDBJ whole genome shotgun (WGS) entry which is preliminary data.</text>
</comment>
<evidence type="ECO:0000259" key="10">
    <source>
        <dbReference type="Pfam" id="PF02880"/>
    </source>
</evidence>
<sequence length="465" mass="50555">MGAMIRFGTDGWRARRDGEFTEENVVRVADAAASLWAQSHPGAIVYVGYDTRPGADEFARLAARVIAGHGLVVKLSDRYTPTPALSWTISHDARSCGGLMITGSHHPADYLGVKFRVADGGAGSTEFVSEVERAVGPEPTDLRGPIDIVDFTTPYLDALVSLVDGDAIANAHLHIVYDPMYGAARGYLPAVLGALGVEVDEIHGESDEDMEDMRPEPIEPWVDDCEQAVVEAGACCGLINDGDADRVGAVDEKGRFVNAHKLFSLILGHLVRNRGMSGRVVLGLASSLLTRRVARALGCRYVVKPVGFKYIYMEMLKGGVLIGGEETGGFGIPSHFPERDGLLMALLLCELMAKSGKTLAELVEELEDALGSTSYARRDLRLQYEDIEALRTMLPGINPRSVAGREPVRVSHMDGLRLEFEDESWLLLRPSGTETLVRVYAEAQTVEMRDELLDAGTDMAHLKFD</sequence>
<accession>A0ABT7XEY2</accession>